<evidence type="ECO:0000313" key="1">
    <source>
        <dbReference type="EMBL" id="MBB1486703.1"/>
    </source>
</evidence>
<keyword evidence="2" id="KW-1185">Reference proteome</keyword>
<proteinExistence type="predicted"/>
<dbReference type="Pfam" id="PF10692">
    <property type="entry name" value="DUF2498"/>
    <property type="match status" value="1"/>
</dbReference>
<accession>A0A839IMP8</accession>
<reference evidence="1 2" key="1">
    <citation type="submission" date="2020-08" db="EMBL/GenBank/DDBJ databases">
        <title>Oceanospirillum sp. nov. isolated from marine sediment.</title>
        <authorList>
            <person name="Ji X."/>
        </authorList>
    </citation>
    <scope>NUCLEOTIDE SEQUENCE [LARGE SCALE GENOMIC DNA]</scope>
    <source>
        <strain evidence="1 2">D5</strain>
    </source>
</reference>
<comment type="caution">
    <text evidence="1">The sequence shown here is derived from an EMBL/GenBank/DDBJ whole genome shotgun (WGS) entry which is preliminary data.</text>
</comment>
<protein>
    <submittedName>
        <fullName evidence="1">DUF2498 family protein</fullName>
    </submittedName>
</protein>
<evidence type="ECO:0000313" key="2">
    <source>
        <dbReference type="Proteomes" id="UP000565262"/>
    </source>
</evidence>
<dbReference type="Proteomes" id="UP000565262">
    <property type="component" value="Unassembled WGS sequence"/>
</dbReference>
<dbReference type="InterPro" id="IPR019633">
    <property type="entry name" value="DUF2498"/>
</dbReference>
<sequence>MIKLVLSEADIIDRANTELASFPGYIKGMKIESARMDGNMLVIGGQCFMSNGKPTDKTQKALEVYNKFAENFVQNYTLY</sequence>
<gene>
    <name evidence="1" type="ORF">H4O21_08790</name>
</gene>
<dbReference type="RefSeq" id="WP_182808478.1">
    <property type="nucleotide sequence ID" value="NZ_JACJFM010000008.1"/>
</dbReference>
<dbReference type="EMBL" id="JACJFM010000008">
    <property type="protein sequence ID" value="MBB1486703.1"/>
    <property type="molecule type" value="Genomic_DNA"/>
</dbReference>
<name>A0A839IMP8_9GAMM</name>
<dbReference type="AlphaFoldDB" id="A0A839IMP8"/>
<dbReference type="InterPro" id="IPR038191">
    <property type="entry name" value="YciN_sf"/>
</dbReference>
<organism evidence="1 2">
    <name type="scientific">Oceanospirillum sediminis</name>
    <dbReference type="NCBI Taxonomy" id="2760088"/>
    <lineage>
        <taxon>Bacteria</taxon>
        <taxon>Pseudomonadati</taxon>
        <taxon>Pseudomonadota</taxon>
        <taxon>Gammaproteobacteria</taxon>
        <taxon>Oceanospirillales</taxon>
        <taxon>Oceanospirillaceae</taxon>
        <taxon>Oceanospirillum</taxon>
    </lineage>
</organism>
<dbReference type="Gene3D" id="3.30.300.360">
    <property type="entry name" value="Protein of unknown function (DUF2498)"/>
    <property type="match status" value="1"/>
</dbReference>